<gene>
    <name evidence="9" type="ORF">GM50_20055</name>
</gene>
<evidence type="ECO:0000313" key="9">
    <source>
        <dbReference type="EMBL" id="KGA14370.1"/>
    </source>
</evidence>
<feature type="transmembrane region" description="Helical" evidence="7">
    <location>
        <begin position="183"/>
        <end position="207"/>
    </location>
</feature>
<dbReference type="Pfam" id="PF00999">
    <property type="entry name" value="Na_H_Exchanger"/>
    <property type="match status" value="1"/>
</dbReference>
<feature type="transmembrane region" description="Helical" evidence="7">
    <location>
        <begin position="290"/>
        <end position="315"/>
    </location>
</feature>
<proteinExistence type="inferred from homology"/>
<keyword evidence="4 7" id="KW-0812">Transmembrane</keyword>
<dbReference type="AlphaFoldDB" id="A0A094PRJ9"/>
<dbReference type="PANTHER" id="PTHR42751:SF3">
    <property type="entry name" value="SODIUM_GLUTAMATE SYMPORTER"/>
    <property type="match status" value="1"/>
</dbReference>
<feature type="transmembrane region" description="Helical" evidence="7">
    <location>
        <begin position="219"/>
        <end position="252"/>
    </location>
</feature>
<dbReference type="InterPro" id="IPR006153">
    <property type="entry name" value="Cation/H_exchanger_TM"/>
</dbReference>
<evidence type="ECO:0000256" key="5">
    <source>
        <dbReference type="ARBA" id="ARBA00022989"/>
    </source>
</evidence>
<evidence type="ECO:0000256" key="1">
    <source>
        <dbReference type="ARBA" id="ARBA00004141"/>
    </source>
</evidence>
<feature type="transmembrane region" description="Helical" evidence="7">
    <location>
        <begin position="91"/>
        <end position="111"/>
    </location>
</feature>
<dbReference type="EMBL" id="JNSK01000132">
    <property type="protein sequence ID" value="KGA14370.1"/>
    <property type="molecule type" value="Genomic_DNA"/>
</dbReference>
<feature type="transmembrane region" description="Helical" evidence="7">
    <location>
        <begin position="60"/>
        <end position="79"/>
    </location>
</feature>
<evidence type="ECO:0000256" key="4">
    <source>
        <dbReference type="ARBA" id="ARBA00022692"/>
    </source>
</evidence>
<evidence type="ECO:0000256" key="7">
    <source>
        <dbReference type="SAM" id="Phobius"/>
    </source>
</evidence>
<feature type="transmembrane region" description="Helical" evidence="7">
    <location>
        <begin position="12"/>
        <end position="29"/>
    </location>
</feature>
<feature type="domain" description="Cation/H+ exchanger transmembrane" evidence="8">
    <location>
        <begin position="20"/>
        <end position="370"/>
    </location>
</feature>
<accession>A0A094PRJ9</accession>
<evidence type="ECO:0000256" key="6">
    <source>
        <dbReference type="ARBA" id="ARBA00023136"/>
    </source>
</evidence>
<dbReference type="GO" id="GO:0016020">
    <property type="term" value="C:membrane"/>
    <property type="evidence" value="ECO:0007669"/>
    <property type="project" value="UniProtKB-SubCell"/>
</dbReference>
<evidence type="ECO:0000256" key="2">
    <source>
        <dbReference type="ARBA" id="ARBA00005551"/>
    </source>
</evidence>
<organism evidence="9">
    <name type="scientific">freshwater metagenome</name>
    <dbReference type="NCBI Taxonomy" id="449393"/>
    <lineage>
        <taxon>unclassified sequences</taxon>
        <taxon>metagenomes</taxon>
        <taxon>ecological metagenomes</taxon>
    </lineage>
</organism>
<dbReference type="GO" id="GO:0015297">
    <property type="term" value="F:antiporter activity"/>
    <property type="evidence" value="ECO:0007669"/>
    <property type="project" value="InterPro"/>
</dbReference>
<dbReference type="GO" id="GO:1902600">
    <property type="term" value="P:proton transmembrane transport"/>
    <property type="evidence" value="ECO:0007669"/>
    <property type="project" value="InterPro"/>
</dbReference>
<evidence type="ECO:0000256" key="3">
    <source>
        <dbReference type="ARBA" id="ARBA00022448"/>
    </source>
</evidence>
<comment type="subcellular location">
    <subcellularLocation>
        <location evidence="1">Membrane</location>
        <topology evidence="1">Multi-pass membrane protein</topology>
    </subcellularLocation>
</comment>
<keyword evidence="3" id="KW-0813">Transport</keyword>
<feature type="transmembrane region" description="Helical" evidence="7">
    <location>
        <begin position="36"/>
        <end position="54"/>
    </location>
</feature>
<evidence type="ECO:0000259" key="8">
    <source>
        <dbReference type="Pfam" id="PF00999"/>
    </source>
</evidence>
<dbReference type="InterPro" id="IPR038770">
    <property type="entry name" value="Na+/solute_symporter_sf"/>
</dbReference>
<keyword evidence="5 7" id="KW-1133">Transmembrane helix</keyword>
<feature type="transmembrane region" description="Helical" evidence="7">
    <location>
        <begin position="117"/>
        <end position="138"/>
    </location>
</feature>
<keyword evidence="6 7" id="KW-0472">Membrane</keyword>
<name>A0A094PRJ9_9ZZZZ</name>
<dbReference type="Gene3D" id="1.20.1530.20">
    <property type="match status" value="1"/>
</dbReference>
<protein>
    <submittedName>
        <fullName evidence="9">Kef-type K+ transport system, predicted NAD-binding component</fullName>
    </submittedName>
</protein>
<feature type="transmembrane region" description="Helical" evidence="7">
    <location>
        <begin position="327"/>
        <end position="346"/>
    </location>
</feature>
<comment type="similarity">
    <text evidence="2">Belongs to the monovalent cation:proton antiporter 2 (CPA2) transporter (TC 2.A.37) family.</text>
</comment>
<feature type="transmembrane region" description="Helical" evidence="7">
    <location>
        <begin position="358"/>
        <end position="377"/>
    </location>
</feature>
<sequence length="384" mass="41095">MASIVETAPLVLDVGVVLAAAATMGFLARKIGLPSVIGYLMTGLLVSPFTPGFVADSNQLALLADIGVVLLLFEVGIEIDLKRISREQGSLLWGVPAQVAIGIAFGTPIFLFLDIPLFGALLLALSIAMSSSVVIVNITRSPRRKTDTPTEEALLGWSVVQDIVGVAAAAVILTMFGASDIPWYIAIAKLLAFGFVAIVASKILPFVLKLVRWEKDLFLIYSVSFGLVLAAAGTVFFDIPMALAGFVSGLAINQSRDTEEVRKAILPFRDLFAVLFFVVIGSLIEPNQLSAAWPFALLMLGLLVILKTIPTALLALISKMNVRKWQFAIGISQIGEFSFVLGSFAYSEGALNRSQYTGVLLAVVISIMATTLAVRNIPNRNSHK</sequence>
<dbReference type="PANTHER" id="PTHR42751">
    <property type="entry name" value="SODIUM/HYDROGEN EXCHANGER FAMILY/TRKA DOMAIN PROTEIN"/>
    <property type="match status" value="1"/>
</dbReference>
<comment type="caution">
    <text evidence="9">The sequence shown here is derived from an EMBL/GenBank/DDBJ whole genome shotgun (WGS) entry which is preliminary data.</text>
</comment>
<reference evidence="9" key="1">
    <citation type="submission" date="2014-05" db="EMBL/GenBank/DDBJ databases">
        <title>Key roles for freshwater Actinobacteria revealed by deep metagenomic sequencing.</title>
        <authorList>
            <person name="Ghai R."/>
            <person name="Mizuno C.M."/>
            <person name="Picazo A."/>
            <person name="Camacho A."/>
            <person name="Rodriguez-Valera F."/>
        </authorList>
    </citation>
    <scope>NUCLEOTIDE SEQUENCE</scope>
</reference>